<organism evidence="1">
    <name type="scientific">marine sediment metagenome</name>
    <dbReference type="NCBI Taxonomy" id="412755"/>
    <lineage>
        <taxon>unclassified sequences</taxon>
        <taxon>metagenomes</taxon>
        <taxon>ecological metagenomes</taxon>
    </lineage>
</organism>
<accession>A0A0F9UME9</accession>
<evidence type="ECO:0000313" key="1">
    <source>
        <dbReference type="EMBL" id="KKN54768.1"/>
    </source>
</evidence>
<name>A0A0F9UME9_9ZZZZ</name>
<dbReference type="EMBL" id="LAZR01000913">
    <property type="protein sequence ID" value="KKN54768.1"/>
    <property type="molecule type" value="Genomic_DNA"/>
</dbReference>
<protein>
    <submittedName>
        <fullName evidence="1">Uncharacterized protein</fullName>
    </submittedName>
</protein>
<proteinExistence type="predicted"/>
<comment type="caution">
    <text evidence="1">The sequence shown here is derived from an EMBL/GenBank/DDBJ whole genome shotgun (WGS) entry which is preliminary data.</text>
</comment>
<gene>
    <name evidence="1" type="ORF">LCGC14_0589200</name>
</gene>
<reference evidence="1" key="1">
    <citation type="journal article" date="2015" name="Nature">
        <title>Complex archaea that bridge the gap between prokaryotes and eukaryotes.</title>
        <authorList>
            <person name="Spang A."/>
            <person name="Saw J.H."/>
            <person name="Jorgensen S.L."/>
            <person name="Zaremba-Niedzwiedzka K."/>
            <person name="Martijn J."/>
            <person name="Lind A.E."/>
            <person name="van Eijk R."/>
            <person name="Schleper C."/>
            <person name="Guy L."/>
            <person name="Ettema T.J."/>
        </authorList>
    </citation>
    <scope>NUCLEOTIDE SEQUENCE</scope>
</reference>
<dbReference type="AlphaFoldDB" id="A0A0F9UME9"/>
<sequence length="50" mass="5690">MRICNFCGHGINPSICPLWGKCLWCRMGLPIKKVYGNPHINYGKRDLEGV</sequence>